<feature type="region of interest" description="Disordered" evidence="1">
    <location>
        <begin position="31"/>
        <end position="50"/>
    </location>
</feature>
<name>A0ABM5T174_9BURK</name>
<evidence type="ECO:0000313" key="3">
    <source>
        <dbReference type="Proteomes" id="UP000035085"/>
    </source>
</evidence>
<dbReference type="Proteomes" id="UP000035085">
    <property type="component" value="Chromosome"/>
</dbReference>
<reference evidence="3" key="1">
    <citation type="submission" date="2015-02" db="EMBL/GenBank/DDBJ databases">
        <title>Complete Genome Sequencing of Pandoraea vervacti NS15 sp. nov.</title>
        <authorList>
            <person name="Chan K.-G."/>
        </authorList>
    </citation>
    <scope>NUCLEOTIDE SEQUENCE [LARGE SCALE GENOMIC DNA]</scope>
    <source>
        <strain evidence="3">NS15</strain>
    </source>
</reference>
<keyword evidence="3" id="KW-1185">Reference proteome</keyword>
<evidence type="ECO:0000313" key="2">
    <source>
        <dbReference type="EMBL" id="AJP58441.1"/>
    </source>
</evidence>
<gene>
    <name evidence="2" type="ORF">UC34_18750</name>
</gene>
<protein>
    <submittedName>
        <fullName evidence="2">Uncharacterized protein</fullName>
    </submittedName>
</protein>
<evidence type="ECO:0000256" key="1">
    <source>
        <dbReference type="SAM" id="MobiDB-lite"/>
    </source>
</evidence>
<dbReference type="EMBL" id="CP010897">
    <property type="protein sequence ID" value="AJP58441.1"/>
    <property type="molecule type" value="Genomic_DNA"/>
</dbReference>
<proteinExistence type="predicted"/>
<accession>A0ABM5T174</accession>
<sequence length="87" mass="7827">MPATGLAVGRGVDGVAGSTYSDSLVAGESAGEPLAFPASGPEAGEAAGGVGDAEAGGAAVGLLVSDSGLGVGCIGCGGCFGCCDFGS</sequence>
<organism evidence="2 3">
    <name type="scientific">Pandoraea vervacti</name>
    <dbReference type="NCBI Taxonomy" id="656178"/>
    <lineage>
        <taxon>Bacteria</taxon>
        <taxon>Pseudomonadati</taxon>
        <taxon>Pseudomonadota</taxon>
        <taxon>Betaproteobacteria</taxon>
        <taxon>Burkholderiales</taxon>
        <taxon>Burkholderiaceae</taxon>
        <taxon>Pandoraea</taxon>
    </lineage>
</organism>